<feature type="transmembrane region" description="Helical" evidence="2">
    <location>
        <begin position="161"/>
        <end position="182"/>
    </location>
</feature>
<feature type="transmembrane region" description="Helical" evidence="2">
    <location>
        <begin position="291"/>
        <end position="309"/>
    </location>
</feature>
<dbReference type="InterPro" id="IPR014600">
    <property type="entry name" value="UCP035905_mem"/>
</dbReference>
<dbReference type="PIRSF" id="PIRSF035905">
    <property type="entry name" value="UCP035905_mp"/>
    <property type="match status" value="1"/>
</dbReference>
<dbReference type="PANTHER" id="PTHR38434:SF1">
    <property type="entry name" value="BLL2549 PROTEIN"/>
    <property type="match status" value="1"/>
</dbReference>
<accession>A0A550JEW7</accession>
<feature type="transmembrane region" description="Helical" evidence="2">
    <location>
        <begin position="696"/>
        <end position="719"/>
    </location>
</feature>
<feature type="transmembrane region" description="Helical" evidence="2">
    <location>
        <begin position="26"/>
        <end position="43"/>
    </location>
</feature>
<feature type="transmembrane region" description="Helical" evidence="2">
    <location>
        <begin position="458"/>
        <end position="476"/>
    </location>
</feature>
<feature type="region of interest" description="Disordered" evidence="1">
    <location>
        <begin position="90"/>
        <end position="115"/>
    </location>
</feature>
<feature type="transmembrane region" description="Helical" evidence="2">
    <location>
        <begin position="836"/>
        <end position="853"/>
    </location>
</feature>
<feature type="transmembrane region" description="Helical" evidence="2">
    <location>
        <begin position="663"/>
        <end position="684"/>
    </location>
</feature>
<keyword evidence="2" id="KW-1133">Transmembrane helix</keyword>
<evidence type="ECO:0000313" key="3">
    <source>
        <dbReference type="EMBL" id="TRO81741.1"/>
    </source>
</evidence>
<evidence type="ECO:0000256" key="1">
    <source>
        <dbReference type="SAM" id="MobiDB-lite"/>
    </source>
</evidence>
<proteinExistence type="predicted"/>
<dbReference type="Proteomes" id="UP000317155">
    <property type="component" value="Unassembled WGS sequence"/>
</dbReference>
<evidence type="ECO:0000313" key="4">
    <source>
        <dbReference type="Proteomes" id="UP000317155"/>
    </source>
</evidence>
<dbReference type="AlphaFoldDB" id="A0A550JEW7"/>
<feature type="transmembrane region" description="Helical" evidence="2">
    <location>
        <begin position="630"/>
        <end position="651"/>
    </location>
</feature>
<dbReference type="OrthoDB" id="207428at2"/>
<protein>
    <submittedName>
        <fullName evidence="3">DUF2339 domain-containing protein</fullName>
    </submittedName>
</protein>
<keyword evidence="4" id="KW-1185">Reference proteome</keyword>
<name>A0A550JEW7_9BACT</name>
<feature type="transmembrane region" description="Helical" evidence="2">
    <location>
        <begin position="372"/>
        <end position="392"/>
    </location>
</feature>
<evidence type="ECO:0000256" key="2">
    <source>
        <dbReference type="SAM" id="Phobius"/>
    </source>
</evidence>
<feature type="transmembrane region" description="Helical" evidence="2">
    <location>
        <begin position="772"/>
        <end position="791"/>
    </location>
</feature>
<feature type="transmembrane region" description="Helical" evidence="2">
    <location>
        <begin position="865"/>
        <end position="882"/>
    </location>
</feature>
<feature type="transmembrane region" description="Helical" evidence="2">
    <location>
        <begin position="482"/>
        <end position="503"/>
    </location>
</feature>
<dbReference type="PANTHER" id="PTHR38434">
    <property type="entry name" value="BLL2549 PROTEIN"/>
    <property type="match status" value="1"/>
</dbReference>
<dbReference type="InterPro" id="IPR019286">
    <property type="entry name" value="DUF2339_TM"/>
</dbReference>
<feature type="transmembrane region" description="Helical" evidence="2">
    <location>
        <begin position="600"/>
        <end position="618"/>
    </location>
</feature>
<organism evidence="3 4">
    <name type="scientific">Trichloromonas acetexigens</name>
    <dbReference type="NCBI Taxonomy" id="38815"/>
    <lineage>
        <taxon>Bacteria</taxon>
        <taxon>Pseudomonadati</taxon>
        <taxon>Thermodesulfobacteriota</taxon>
        <taxon>Desulfuromonadia</taxon>
        <taxon>Desulfuromonadales</taxon>
        <taxon>Trichloromonadaceae</taxon>
        <taxon>Trichloromonas</taxon>
    </lineage>
</organism>
<feature type="transmembrane region" description="Helical" evidence="2">
    <location>
        <begin position="347"/>
        <end position="366"/>
    </location>
</feature>
<dbReference type="RefSeq" id="WP_092057568.1">
    <property type="nucleotide sequence ID" value="NZ_FOJJ01000037.1"/>
</dbReference>
<feature type="transmembrane region" description="Helical" evidence="2">
    <location>
        <begin position="429"/>
        <end position="446"/>
    </location>
</feature>
<feature type="transmembrane region" description="Helical" evidence="2">
    <location>
        <begin position="575"/>
        <end position="594"/>
    </location>
</feature>
<feature type="transmembrane region" description="Helical" evidence="2">
    <location>
        <begin position="266"/>
        <end position="284"/>
    </location>
</feature>
<dbReference type="EMBL" id="VJVV01000005">
    <property type="protein sequence ID" value="TRO81741.1"/>
    <property type="molecule type" value="Genomic_DNA"/>
</dbReference>
<reference evidence="3 4" key="1">
    <citation type="submission" date="2019-07" db="EMBL/GenBank/DDBJ databases">
        <title>Insights of Desulfuromonas acetexigens electromicrobiology.</title>
        <authorList>
            <person name="Katuri K."/>
            <person name="Sapireddy V."/>
            <person name="Shaw D.R."/>
            <person name="Saikaly P."/>
        </authorList>
    </citation>
    <scope>NUCLEOTIDE SEQUENCE [LARGE SCALE GENOMIC DNA]</scope>
    <source>
        <strain evidence="3 4">2873</strain>
    </source>
</reference>
<feature type="transmembrane region" description="Helical" evidence="2">
    <location>
        <begin position="739"/>
        <end position="760"/>
    </location>
</feature>
<feature type="transmembrane region" description="Helical" evidence="2">
    <location>
        <begin position="214"/>
        <end position="235"/>
    </location>
</feature>
<comment type="caution">
    <text evidence="3">The sequence shown here is derived from an EMBL/GenBank/DDBJ whole genome shotgun (WGS) entry which is preliminary data.</text>
</comment>
<feature type="transmembrane region" description="Helical" evidence="2">
    <location>
        <begin position="321"/>
        <end position="338"/>
    </location>
</feature>
<keyword evidence="2" id="KW-0812">Transmembrane</keyword>
<feature type="transmembrane region" description="Helical" evidence="2">
    <location>
        <begin position="189"/>
        <end position="208"/>
    </location>
</feature>
<feature type="compositionally biased region" description="Polar residues" evidence="1">
    <location>
        <begin position="99"/>
        <end position="115"/>
    </location>
</feature>
<feature type="transmembrane region" description="Helical" evidence="2">
    <location>
        <begin position="510"/>
        <end position="530"/>
    </location>
</feature>
<gene>
    <name evidence="3" type="ORF">FL622_08010</name>
</gene>
<feature type="transmembrane region" description="Helical" evidence="2">
    <location>
        <begin position="124"/>
        <end position="149"/>
    </location>
</feature>
<dbReference type="Pfam" id="PF10101">
    <property type="entry name" value="DUF2339"/>
    <property type="match status" value="1"/>
</dbReference>
<keyword evidence="2" id="KW-0472">Membrane</keyword>
<feature type="transmembrane region" description="Helical" evidence="2">
    <location>
        <begin position="811"/>
        <end position="829"/>
    </location>
</feature>
<feature type="transmembrane region" description="Helical" evidence="2">
    <location>
        <begin position="542"/>
        <end position="563"/>
    </location>
</feature>
<feature type="transmembrane region" description="Helical" evidence="2">
    <location>
        <begin position="242"/>
        <end position="260"/>
    </location>
</feature>
<sequence>MYFIAGLVGLIGGAWLFSEHSREVAGALLGAFLGIFWLRHLRLGKRLAALERQLAEAQGGVAASESAPTVAQPAADDFIFTPEAPPPAVELPAPPSIQPRPSFQPSAPRTGPESSKQNEWWNIFVAYFTGGNVVVRAGAVVLFFGVAFLLKYSAERNLVPIELRLLGVSLGAVALLLFGWQLRLKRPGYALILQGAAIGILYLAIFAAMKLYQLFPAGFALPLLIVLAIASATLAIAQNARVLAVLGIVGGFLAPVLTSTGGGSHVLLFSYYALLNVGILYTARHRSWRELNLLGFFFTFGIGALWGAGNYRPEMFATTEPFLILFFLFYLALGLLFARNQPLNLKGYIDGTLVFGTPIVAFALQAVLVRPYAYGLAWSALALGLIYVGLAWRLWRQGQPALRTLIEAFLATGVVFATVAIPLALDGRWTSAAWALEGAALVWIALKQQRRTPRIFGLILQVLAGASFLTALPGTVTGLPVLNGLCLGALLVALAGLFSAWCLWRRAGEFPTSMLESLLTLAWGLCWWFGAGLHEIGRFAPFALRPAQALTFCALSAGAAFWLGARLDWPYLRRVYLGLVPVMALVLLFTALEFHGPPSLHGGFLAWPLALLLHYLLLYRDERIAVAAYLRYPHLGLLWLLILLVTWEAAWWTDHGVGGAGTWFLAVLGILPSAFVLGLCRLWNSPRWPLSSFRRDYLYPGLLPIVGYLWLGTLGANLFSPGDPWPLPYLPLLNPFDLAQALVLLAVAFWSLTLTTRLGLEPLGMRRRPRIILAGATAFFWLNAMLVRTLHHWGEVPFRPRALLASDLAQTSFSIFWTLSALAVMLWAARKGLRTLWWTGAGLIGVVMVKLFIFDLARTSTVERIVSFIGVGLLCLAVGYLAPLPGRADRDREDS</sequence>
<feature type="transmembrane region" description="Helical" evidence="2">
    <location>
        <begin position="404"/>
        <end position="423"/>
    </location>
</feature>